<accession>A0A1G8IQL8</accession>
<dbReference type="Pfam" id="PF08750">
    <property type="entry name" value="CNP1"/>
    <property type="match status" value="1"/>
</dbReference>
<sequence>MPAYPKQGSLIAFPVGIRTDITFLIDGETLSVGKDGVIRYVLVIVSAQGARNVSFEGMRCQTGERRLYATGRSDGTWSMARSDQWVKVRGSRSSHHVELFLNYFCTIGAPAIVTPEAARRVLLKGGAVEGAR</sequence>
<proteinExistence type="predicted"/>
<dbReference type="InterPro" id="IPR014861">
    <property type="entry name" value="CNP1-like_dom"/>
</dbReference>
<feature type="domain" description="CNP1-like uncharacterised" evidence="1">
    <location>
        <begin position="1"/>
        <end position="111"/>
    </location>
</feature>
<name>A0A1G8IQL8_9RHOO</name>
<protein>
    <submittedName>
        <fullName evidence="2">CNP1-like family protein</fullName>
    </submittedName>
</protein>
<dbReference type="Proteomes" id="UP000198607">
    <property type="component" value="Unassembled WGS sequence"/>
</dbReference>
<keyword evidence="3" id="KW-1185">Reference proteome</keyword>
<dbReference type="STRING" id="83767.SAMN05660652_03051"/>
<gene>
    <name evidence="2" type="ORF">SAMN05660652_03051</name>
</gene>
<evidence type="ECO:0000313" key="2">
    <source>
        <dbReference type="EMBL" id="SDI20780.1"/>
    </source>
</evidence>
<dbReference type="EMBL" id="FNCY01000014">
    <property type="protein sequence ID" value="SDI20780.1"/>
    <property type="molecule type" value="Genomic_DNA"/>
</dbReference>
<dbReference type="AlphaFoldDB" id="A0A1G8IQL8"/>
<reference evidence="2 3" key="1">
    <citation type="submission" date="2016-10" db="EMBL/GenBank/DDBJ databases">
        <authorList>
            <person name="de Groot N.N."/>
        </authorList>
    </citation>
    <scope>NUCLEOTIDE SEQUENCE [LARGE SCALE GENOMIC DNA]</scope>
    <source>
        <strain evidence="2 3">DSM 5885</strain>
    </source>
</reference>
<evidence type="ECO:0000313" key="3">
    <source>
        <dbReference type="Proteomes" id="UP000198607"/>
    </source>
</evidence>
<organism evidence="2 3">
    <name type="scientific">Propionivibrio dicarboxylicus</name>
    <dbReference type="NCBI Taxonomy" id="83767"/>
    <lineage>
        <taxon>Bacteria</taxon>
        <taxon>Pseudomonadati</taxon>
        <taxon>Pseudomonadota</taxon>
        <taxon>Betaproteobacteria</taxon>
        <taxon>Rhodocyclales</taxon>
        <taxon>Rhodocyclaceae</taxon>
        <taxon>Propionivibrio</taxon>
    </lineage>
</organism>
<evidence type="ECO:0000259" key="1">
    <source>
        <dbReference type="Pfam" id="PF08750"/>
    </source>
</evidence>